<evidence type="ECO:0000256" key="9">
    <source>
        <dbReference type="ARBA" id="ARBA00022490"/>
    </source>
</evidence>
<feature type="transmembrane region" description="Helical" evidence="26">
    <location>
        <begin position="604"/>
        <end position="624"/>
    </location>
</feature>
<dbReference type="Gene3D" id="2.130.10.10">
    <property type="entry name" value="YVTN repeat-like/Quinoprotein amine dehydrogenase"/>
    <property type="match status" value="1"/>
</dbReference>
<comment type="similarity">
    <text evidence="4">Belongs to the perilipin family.</text>
</comment>
<evidence type="ECO:0000256" key="4">
    <source>
        <dbReference type="ARBA" id="ARBA00006311"/>
    </source>
</evidence>
<evidence type="ECO:0000313" key="29">
    <source>
        <dbReference type="EMBL" id="MBZ3873961.1"/>
    </source>
</evidence>
<dbReference type="SUPFAM" id="SSF103575">
    <property type="entry name" value="Plexin repeat"/>
    <property type="match status" value="1"/>
</dbReference>
<reference evidence="29" key="1">
    <citation type="submission" date="2020-03" db="EMBL/GenBank/DDBJ databases">
        <title>Studies in the Genomics of Life Span.</title>
        <authorList>
            <person name="Glass D."/>
        </authorList>
    </citation>
    <scope>NUCLEOTIDE SEQUENCE</scope>
    <source>
        <strain evidence="29">SUZIE</strain>
        <tissue evidence="29">Muscle</tissue>
    </source>
</reference>
<keyword evidence="18 26" id="KW-1133">Transmembrane helix</keyword>
<keyword evidence="8" id="KW-0488">Methylation</keyword>
<evidence type="ECO:0000256" key="8">
    <source>
        <dbReference type="ARBA" id="ARBA00022481"/>
    </source>
</evidence>
<feature type="transmembrane region" description="Helical" evidence="26">
    <location>
        <begin position="688"/>
        <end position="707"/>
    </location>
</feature>
<keyword evidence="17" id="KW-0524">Neurogenesis</keyword>
<evidence type="ECO:0000256" key="20">
    <source>
        <dbReference type="ARBA" id="ARBA00023157"/>
    </source>
</evidence>
<dbReference type="FunFam" id="3.80.10.10:FF:001783">
    <property type="entry name" value="Leucine-rich HEV glycoprotein"/>
    <property type="match status" value="1"/>
</dbReference>
<evidence type="ECO:0000256" key="10">
    <source>
        <dbReference type="ARBA" id="ARBA00022553"/>
    </source>
</evidence>
<dbReference type="SUPFAM" id="SSF101912">
    <property type="entry name" value="Sema domain"/>
    <property type="match status" value="1"/>
</dbReference>
<dbReference type="Pfam" id="PF01403">
    <property type="entry name" value="Sema"/>
    <property type="match status" value="1"/>
</dbReference>
<evidence type="ECO:0000256" key="15">
    <source>
        <dbReference type="ARBA" id="ARBA00022737"/>
    </source>
</evidence>
<dbReference type="GO" id="GO:0071526">
    <property type="term" value="P:semaphorin-plexin signaling pathway"/>
    <property type="evidence" value="ECO:0007669"/>
    <property type="project" value="TreeGrafter"/>
</dbReference>
<dbReference type="InterPro" id="IPR001627">
    <property type="entry name" value="Semap_dom"/>
</dbReference>
<keyword evidence="20" id="KW-1015">Disulfide bond</keyword>
<comment type="caution">
    <text evidence="29">The sequence shown here is derived from an EMBL/GenBank/DDBJ whole genome shotgun (WGS) entry which is preliminary data.</text>
</comment>
<dbReference type="FunFam" id="2.130.10.10:FF:000028">
    <property type="entry name" value="semaphorin-6A isoform X1"/>
    <property type="match status" value="1"/>
</dbReference>
<keyword evidence="14 27" id="KW-0732">Signal</keyword>
<comment type="subcellular location">
    <subcellularLocation>
        <location evidence="1">Cell membrane</location>
        <topology evidence="1">Single-pass type I membrane protein</topology>
    </subcellularLocation>
    <subcellularLocation>
        <location evidence="2">Cytoplasm</location>
    </subcellularLocation>
    <subcellularLocation>
        <location evidence="3">Lipid droplet</location>
    </subcellularLocation>
</comment>
<evidence type="ECO:0000256" key="2">
    <source>
        <dbReference type="ARBA" id="ARBA00004496"/>
    </source>
</evidence>
<dbReference type="Proteomes" id="UP001166674">
    <property type="component" value="Unassembled WGS sequence"/>
</dbReference>
<keyword evidence="11" id="KW-0433">Leucine-rich repeat</keyword>
<dbReference type="Pfam" id="PF13855">
    <property type="entry name" value="LRR_8"/>
    <property type="match status" value="3"/>
</dbReference>
<proteinExistence type="inferred from homology"/>
<dbReference type="SMART" id="SM00369">
    <property type="entry name" value="LRR_TYP"/>
    <property type="match status" value="7"/>
</dbReference>
<evidence type="ECO:0000256" key="14">
    <source>
        <dbReference type="ARBA" id="ARBA00022729"/>
    </source>
</evidence>
<evidence type="ECO:0000256" key="22">
    <source>
        <dbReference type="ARBA" id="ARBA00056706"/>
    </source>
</evidence>
<dbReference type="InterPro" id="IPR032675">
    <property type="entry name" value="LRR_dom_sf"/>
</dbReference>
<dbReference type="Gene3D" id="3.30.1680.10">
    <property type="entry name" value="ligand-binding face of the semaphorins, domain 2"/>
    <property type="match status" value="1"/>
</dbReference>
<evidence type="ECO:0000256" key="12">
    <source>
        <dbReference type="ARBA" id="ARBA00022677"/>
    </source>
</evidence>
<dbReference type="InterPro" id="IPR036352">
    <property type="entry name" value="Semap_dom_sf"/>
</dbReference>
<dbReference type="GO" id="GO:0005811">
    <property type="term" value="C:lipid droplet"/>
    <property type="evidence" value="ECO:0007669"/>
    <property type="project" value="UniProtKB-SubCell"/>
</dbReference>
<dbReference type="SUPFAM" id="SSF109775">
    <property type="entry name" value="Mannose-6-phosphate receptor binding protein 1 (Tip47), C-terminal domain"/>
    <property type="match status" value="1"/>
</dbReference>
<name>A0AA41SV44_SCICA</name>
<dbReference type="GO" id="GO:0005737">
    <property type="term" value="C:cytoplasm"/>
    <property type="evidence" value="ECO:0007669"/>
    <property type="project" value="UniProtKB-SubCell"/>
</dbReference>
<dbReference type="SMART" id="SM00082">
    <property type="entry name" value="LRRCT"/>
    <property type="match status" value="1"/>
</dbReference>
<evidence type="ECO:0000256" key="17">
    <source>
        <dbReference type="ARBA" id="ARBA00022902"/>
    </source>
</evidence>
<dbReference type="GO" id="GO:0007411">
    <property type="term" value="P:axon guidance"/>
    <property type="evidence" value="ECO:0007669"/>
    <property type="project" value="TreeGrafter"/>
</dbReference>
<comment type="caution">
    <text evidence="24">Lacks conserved residue(s) required for the propagation of feature annotation.</text>
</comment>
<evidence type="ECO:0000256" key="21">
    <source>
        <dbReference type="ARBA" id="ARBA00023180"/>
    </source>
</evidence>
<organism evidence="29 30">
    <name type="scientific">Sciurus carolinensis</name>
    <name type="common">Eastern gray squirrel</name>
    <dbReference type="NCBI Taxonomy" id="30640"/>
    <lineage>
        <taxon>Eukaryota</taxon>
        <taxon>Metazoa</taxon>
        <taxon>Chordata</taxon>
        <taxon>Craniata</taxon>
        <taxon>Vertebrata</taxon>
        <taxon>Euteleostomi</taxon>
        <taxon>Mammalia</taxon>
        <taxon>Eutheria</taxon>
        <taxon>Euarchontoglires</taxon>
        <taxon>Glires</taxon>
        <taxon>Rodentia</taxon>
        <taxon>Sciuromorpha</taxon>
        <taxon>Sciuridae</taxon>
        <taxon>Sciurinae</taxon>
        <taxon>Sciurini</taxon>
        <taxon>Sciurus</taxon>
    </lineage>
</organism>
<dbReference type="SMART" id="SM00630">
    <property type="entry name" value="Sema"/>
    <property type="match status" value="1"/>
</dbReference>
<dbReference type="InterPro" id="IPR003591">
    <property type="entry name" value="Leu-rich_rpt_typical-subtyp"/>
</dbReference>
<keyword evidence="13 26" id="KW-0812">Transmembrane</keyword>
<dbReference type="GO" id="GO:0007417">
    <property type="term" value="P:central nervous system development"/>
    <property type="evidence" value="ECO:0007669"/>
    <property type="project" value="UniProtKB-ARBA"/>
</dbReference>
<dbReference type="PANTHER" id="PTHR11036">
    <property type="entry name" value="SEMAPHORIN"/>
    <property type="match status" value="1"/>
</dbReference>
<dbReference type="SMART" id="SM00364">
    <property type="entry name" value="LRR_BAC"/>
    <property type="match status" value="8"/>
</dbReference>
<keyword evidence="19 26" id="KW-0472">Membrane</keyword>
<dbReference type="Pfam" id="PF01437">
    <property type="entry name" value="PSI"/>
    <property type="match status" value="1"/>
</dbReference>
<dbReference type="InterPro" id="IPR000483">
    <property type="entry name" value="Cys-rich_flank_reg_C"/>
</dbReference>
<dbReference type="Gene3D" id="3.30.720.170">
    <property type="entry name" value="Perilipin, alpha-beta domain"/>
    <property type="match status" value="1"/>
</dbReference>
<dbReference type="InterPro" id="IPR001611">
    <property type="entry name" value="Leu-rich_rpt"/>
</dbReference>
<dbReference type="InterPro" id="IPR002165">
    <property type="entry name" value="Plexin_repeat"/>
</dbReference>
<evidence type="ECO:0000256" key="13">
    <source>
        <dbReference type="ARBA" id="ARBA00022692"/>
    </source>
</evidence>
<evidence type="ECO:0000256" key="16">
    <source>
        <dbReference type="ARBA" id="ARBA00022782"/>
    </source>
</evidence>
<dbReference type="GO" id="GO:0030215">
    <property type="term" value="F:semaphorin receptor binding"/>
    <property type="evidence" value="ECO:0007669"/>
    <property type="project" value="InterPro"/>
</dbReference>
<evidence type="ECO:0000256" key="26">
    <source>
        <dbReference type="SAM" id="Phobius"/>
    </source>
</evidence>
<evidence type="ECO:0000256" key="18">
    <source>
        <dbReference type="ARBA" id="ARBA00022989"/>
    </source>
</evidence>
<dbReference type="Pfam" id="PF03036">
    <property type="entry name" value="Perilipin"/>
    <property type="match status" value="1"/>
</dbReference>
<keyword evidence="21" id="KW-0325">Glycoprotein</keyword>
<sequence>MRTAGAPPPCPALMLLLLLLGDSQGLFPEEPPPLSVAPRDYLNHYPVFVGGGPGRLGPAEGAEDLNIQRVLRVNRTLFIGDRDSLYRVELEPPTSTELRYQRKLTWRSNPSDIDVCRMKGKQEAECRNFVKVLLLRDESTLFVCGSNAFNPVCANYSMDTLQPLGDNISGMARCPYDPKHANVALFSDGMLFTATVTDFLAIDAVIYRSLGDRPTLRTVKHDSKWFKEPYFVHAVEWGSHVYFFFREIAMEFNYLEKVVVARVARVCKNDVGGSPRVLEKQWTSFLKARLNCSVPGDAHFYFNVLRAVTGVVSLGGRPVVLAVFSTPSNSIPGSAVCAFDMTQVAAVFEGRFREQKSPESIWTPVPEDQVPRPRPGCCAAPGTQYNASSALPDEILSFVKTHPLMDEAVPSLGHAPWIVRTLMRHPLTRVAVDVGAGPWGNQTVVFLGSEVGTVLKFLVQPNTSVSGTAGPSVFLEEFETYRPDRCGRSGGAESGQRLLSLELDAASGGLLAAFPRCVVRVPVARCQQYSGCMKNCVGSQDPYCGWAPDGSCVFLSPGTRATFEQDVSGASTSGLGDCTGLLRASLSEERAGLVSVNLLVTSSVAAFVVGAVVSGFSVGWFVGLRERRELARRKDKEAILAHGGGEAVLSVSRLGERRAAGPGGRGGSAGGPPEALLAPLMQNGWTKATLLQALFLLLPLVALAQGVEPSRKACLTLPSTEGSSVSCFSPARFPAQLPADTALLVVEFSTLTRLPAAALQGVPGLQELHLSSNQLQELPAELLLPVPQLKVLDLTHNSLARLPPGLFQASATLRTLVLKHNRLEVLQASWLLGLKALEYLDLSSNRLQTLPPGLLANLTALRTLDLGDNQLETLPPDLLRGPLCLQRLHLEGNQLRALGEDLLATQPALRYLFLGDNKLTTVAAGAFRSQKELDMLDLSNNSLTSMPRGLWKSLGKPSRDMKDGFDISSNPWICDENLDDLCHWLVANKHRMFSQNDTRCAGPDALRGQTLLAVAGSLVTLFSAAMSDEESSQAPRPNLCEQDQQSVVQRVVALPLVRTTCTAVSDVYSAAKDRHPLLGSACSLAERCVCGLTSRALDHAQPLLHRLQPQLATVNDLACRGLDKLEEKLPFLQQPSDMVVTSAKDAVASSVTGVVDLARRSRRWSVELKRSVSHAVDVVLDKSEELVDHFLPMTEEELAALAAEAQSPDVGSVEDQRRQRGYFVRLGSLSAKIRHLAYEHSLGKLRQSRHRAQDTLAQLQETLELIHRMQCGASPTAAAQPEKATELWQGQCALENGRRRSQAELETLVLSRGLTLELQSTVEALEASVRGLPAGAQEKVAEVRRSVDALQAAFADARSFGDVPAAALAEGRGRVARAHACVDELLELVVQAVPLPWLVGPFAPILVERSEPLLGLEDWVNEVVGDPDPRWAHMDWPAQQRAWQAEHGDGTCLPGDTGAAEPEAPSRPVKHTLMPELDF</sequence>
<evidence type="ECO:0000256" key="23">
    <source>
        <dbReference type="ARBA" id="ARBA00074112"/>
    </source>
</evidence>
<evidence type="ECO:0000256" key="19">
    <source>
        <dbReference type="ARBA" id="ARBA00023136"/>
    </source>
</evidence>
<dbReference type="EMBL" id="JAATJV010215371">
    <property type="protein sequence ID" value="MBZ3873961.1"/>
    <property type="molecule type" value="Genomic_DNA"/>
</dbReference>
<comment type="similarity">
    <text evidence="5">Belongs to the semaphorin family.</text>
</comment>
<gene>
    <name evidence="29" type="ORF">SUZIE_125555</name>
</gene>
<keyword evidence="16" id="KW-0221">Differentiation</keyword>
<evidence type="ECO:0000313" key="30">
    <source>
        <dbReference type="Proteomes" id="UP001166674"/>
    </source>
</evidence>
<dbReference type="SUPFAM" id="SSF52058">
    <property type="entry name" value="L domain-like"/>
    <property type="match status" value="1"/>
</dbReference>
<dbReference type="GO" id="GO:0005886">
    <property type="term" value="C:plasma membrane"/>
    <property type="evidence" value="ECO:0007669"/>
    <property type="project" value="UniProtKB-SubCell"/>
</dbReference>
<keyword evidence="6" id="KW-0217">Developmental protein</keyword>
<dbReference type="Gene3D" id="1.20.120.340">
    <property type="entry name" value="Flagellar protein FliS"/>
    <property type="match status" value="1"/>
</dbReference>
<dbReference type="GO" id="GO:0045499">
    <property type="term" value="F:chemorepellent activity"/>
    <property type="evidence" value="ECO:0007669"/>
    <property type="project" value="TreeGrafter"/>
</dbReference>
<feature type="signal peptide" evidence="27">
    <location>
        <begin position="1"/>
        <end position="25"/>
    </location>
</feature>
<feature type="region of interest" description="Disordered" evidence="25">
    <location>
        <begin position="1446"/>
        <end position="1479"/>
    </location>
</feature>
<dbReference type="Gene3D" id="3.80.10.10">
    <property type="entry name" value="Ribonuclease Inhibitor"/>
    <property type="match status" value="2"/>
</dbReference>
<dbReference type="GO" id="GO:0001755">
    <property type="term" value="P:neural crest cell migration"/>
    <property type="evidence" value="ECO:0007669"/>
    <property type="project" value="TreeGrafter"/>
</dbReference>
<dbReference type="FunFam" id="3.30.1680.10:FF:000009">
    <property type="entry name" value="Semaphorin 6B isoform 3 variant"/>
    <property type="match status" value="1"/>
</dbReference>
<evidence type="ECO:0000256" key="6">
    <source>
        <dbReference type="ARBA" id="ARBA00022473"/>
    </source>
</evidence>
<evidence type="ECO:0000256" key="27">
    <source>
        <dbReference type="SAM" id="SignalP"/>
    </source>
</evidence>
<keyword evidence="12" id="KW-0551">Lipid droplet</keyword>
<keyword evidence="9" id="KW-0963">Cytoplasm</keyword>
<feature type="chain" id="PRO_5041329024" description="Semaphorin-6B" evidence="27">
    <location>
        <begin position="26"/>
        <end position="1479"/>
    </location>
</feature>
<evidence type="ECO:0000256" key="24">
    <source>
        <dbReference type="PROSITE-ProRule" id="PRU00352"/>
    </source>
</evidence>
<keyword evidence="10" id="KW-0597">Phosphoprotein</keyword>
<dbReference type="PROSITE" id="PS51450">
    <property type="entry name" value="LRR"/>
    <property type="match status" value="4"/>
</dbReference>
<evidence type="ECO:0000256" key="25">
    <source>
        <dbReference type="SAM" id="MobiDB-lite"/>
    </source>
</evidence>
<evidence type="ECO:0000259" key="28">
    <source>
        <dbReference type="PROSITE" id="PS51004"/>
    </source>
</evidence>
<dbReference type="GO" id="GO:0030335">
    <property type="term" value="P:positive regulation of cell migration"/>
    <property type="evidence" value="ECO:0007669"/>
    <property type="project" value="TreeGrafter"/>
</dbReference>
<accession>A0AA41SV44</accession>
<dbReference type="InterPro" id="IPR015943">
    <property type="entry name" value="WD40/YVTN_repeat-like_dom_sf"/>
</dbReference>
<evidence type="ECO:0000256" key="11">
    <source>
        <dbReference type="ARBA" id="ARBA00022614"/>
    </source>
</evidence>
<comment type="function">
    <text evidence="22">Functions as a cell surface repellent for mossy fibers of developing neurons in the hippocampus where it plays a role in axon guidance. May function through the PLXNA4 receptor expressed by mossy cell axons.</text>
</comment>
<feature type="domain" description="Sema" evidence="28">
    <location>
        <begin position="31"/>
        <end position="523"/>
    </location>
</feature>
<dbReference type="InterPro" id="IPR004279">
    <property type="entry name" value="Perilipin"/>
</dbReference>
<evidence type="ECO:0000256" key="1">
    <source>
        <dbReference type="ARBA" id="ARBA00004251"/>
    </source>
</evidence>
<evidence type="ECO:0000256" key="5">
    <source>
        <dbReference type="ARBA" id="ARBA00009492"/>
    </source>
</evidence>
<dbReference type="PANTHER" id="PTHR11036:SF10">
    <property type="entry name" value="SEMAPHORIN-6B"/>
    <property type="match status" value="1"/>
</dbReference>
<evidence type="ECO:0000256" key="7">
    <source>
        <dbReference type="ARBA" id="ARBA00022475"/>
    </source>
</evidence>
<dbReference type="InterPro" id="IPR027231">
    <property type="entry name" value="Semaphorin"/>
</dbReference>
<keyword evidence="30" id="KW-1185">Reference proteome</keyword>
<evidence type="ECO:0000256" key="3">
    <source>
        <dbReference type="ARBA" id="ARBA00004502"/>
    </source>
</evidence>
<dbReference type="FunFam" id="1.20.120.340:FF:000004">
    <property type="entry name" value="Perilipin"/>
    <property type="match status" value="1"/>
</dbReference>
<keyword evidence="7" id="KW-1003">Cell membrane</keyword>
<protein>
    <recommendedName>
        <fullName evidence="23">Semaphorin-6B</fullName>
    </recommendedName>
</protein>
<dbReference type="PROSITE" id="PS51004">
    <property type="entry name" value="SEMA"/>
    <property type="match status" value="1"/>
</dbReference>
<keyword evidence="15" id="KW-0677">Repeat</keyword>